<evidence type="ECO:0000256" key="1">
    <source>
        <dbReference type="SAM" id="MobiDB-lite"/>
    </source>
</evidence>
<organism evidence="2 3">
    <name type="scientific">Parastrongyloides trichosuri</name>
    <name type="common">Possum-specific nematode worm</name>
    <dbReference type="NCBI Taxonomy" id="131310"/>
    <lineage>
        <taxon>Eukaryota</taxon>
        <taxon>Metazoa</taxon>
        <taxon>Ecdysozoa</taxon>
        <taxon>Nematoda</taxon>
        <taxon>Chromadorea</taxon>
        <taxon>Rhabditida</taxon>
        <taxon>Tylenchina</taxon>
        <taxon>Panagrolaimomorpha</taxon>
        <taxon>Strongyloidoidea</taxon>
        <taxon>Strongyloididae</taxon>
        <taxon>Parastrongyloides</taxon>
    </lineage>
</organism>
<name>A0A0N5A2G9_PARTI</name>
<feature type="region of interest" description="Disordered" evidence="1">
    <location>
        <begin position="41"/>
        <end position="61"/>
    </location>
</feature>
<keyword evidence="2" id="KW-1185">Reference proteome</keyword>
<sequence>MSSGEINTKSSKRSWRALNNIGHKLTYSTTNILFWSNKNKKKNNEGRGSDNNIKCDNNDDDNVKRISKKNLGIKPEDSGRFERSPIVVHGVDRRDSSTDYLIESYQLSMRKQKDSISINNNNDEGRSHRTQSVDRIFNDNFPKGEAYSVEHLHPYYLSKNKSTNEIHKTNSSLSAITRNIDSSYSDILNSEEISQEILFWLKTQDASAYKMEKHERLQAMLSG</sequence>
<evidence type="ECO:0000313" key="3">
    <source>
        <dbReference type="WBParaSite" id="PTRK_0001583200.1"/>
    </source>
</evidence>
<protein>
    <submittedName>
        <fullName evidence="3">Homeobox protein 2-like</fullName>
    </submittedName>
</protein>
<dbReference type="AlphaFoldDB" id="A0A0N5A2G9"/>
<accession>A0A0N5A2G9</accession>
<reference evidence="3" key="1">
    <citation type="submission" date="2017-02" db="UniProtKB">
        <authorList>
            <consortium name="WormBaseParasite"/>
        </authorList>
    </citation>
    <scope>IDENTIFICATION</scope>
</reference>
<dbReference type="Proteomes" id="UP000038045">
    <property type="component" value="Unplaced"/>
</dbReference>
<evidence type="ECO:0000313" key="2">
    <source>
        <dbReference type="Proteomes" id="UP000038045"/>
    </source>
</evidence>
<dbReference type="WBParaSite" id="PTRK_0001583200.1">
    <property type="protein sequence ID" value="PTRK_0001583200.1"/>
    <property type="gene ID" value="PTRK_0001583200"/>
</dbReference>
<proteinExistence type="predicted"/>